<feature type="compositionally biased region" description="Polar residues" evidence="1">
    <location>
        <begin position="461"/>
        <end position="470"/>
    </location>
</feature>
<dbReference type="Proteomes" id="UP000008181">
    <property type="component" value="Chromosome 1"/>
</dbReference>
<gene>
    <name evidence="2" type="ORF">THITE_2109671</name>
</gene>
<evidence type="ECO:0000313" key="2">
    <source>
        <dbReference type="EMBL" id="AEO64007.1"/>
    </source>
</evidence>
<dbReference type="RefSeq" id="XP_003650343.1">
    <property type="nucleotide sequence ID" value="XM_003650295.1"/>
</dbReference>
<dbReference type="STRING" id="578455.G2QXI2"/>
<feature type="compositionally biased region" description="Low complexity" evidence="1">
    <location>
        <begin position="471"/>
        <end position="499"/>
    </location>
</feature>
<organism evidence="2 3">
    <name type="scientific">Thermothielavioides terrestris (strain ATCC 38088 / NRRL 8126)</name>
    <name type="common">Thielavia terrestris</name>
    <dbReference type="NCBI Taxonomy" id="578455"/>
    <lineage>
        <taxon>Eukaryota</taxon>
        <taxon>Fungi</taxon>
        <taxon>Dikarya</taxon>
        <taxon>Ascomycota</taxon>
        <taxon>Pezizomycotina</taxon>
        <taxon>Sordariomycetes</taxon>
        <taxon>Sordariomycetidae</taxon>
        <taxon>Sordariales</taxon>
        <taxon>Chaetomiaceae</taxon>
        <taxon>Thermothielavioides</taxon>
        <taxon>Thermothielavioides terrestris</taxon>
    </lineage>
</organism>
<dbReference type="AlphaFoldDB" id="G2QXI2"/>
<dbReference type="KEGG" id="ttt:THITE_2109671"/>
<evidence type="ECO:0000256" key="1">
    <source>
        <dbReference type="SAM" id="MobiDB-lite"/>
    </source>
</evidence>
<sequence>MEEGANPPAEANAPKAVKDKKCPYCHQAFTSSSLGRHLDLFIREKNPKAPDGVHDVEAIRRIRQNITRRQPKGSLARRATLAAAPRKSPEDARSPAAASPLSQTATAGRPLVRDYGPRIYPFKTTWEATGVINDIASPEGRVSGVVDGDGADRGLRPGQPRRFASQQTLEQQLDARQQMQDAQDTARAAELALRELLGSLRAGRQHIDNGSMPFDFDPFSLDFPALTLQCLDPPPTLFASTQHATPTSWSILPPGRSQLEALHAYFREEFRKWKIACTGATTAVIEELTYPPPLHPGRTDIKAEVLKAEKTAEKMEKHVYDHLEATYSIWNGLAPEQREQLWRLELARGVGRKQKEVEKLKQVQHFLSQENASLKMQVEQLTRLQQPREFKIAPPSTVYFDEKLVAHVLEQGVSRSRKDSVGFDIADRHSDLGTLVSSVIGRWKNVVVAARSASSGLKTQLRLNTGVTGESSPGSSTGDASSQLPRESGQSQPPSSGRPNRPAQYPAYTGASRTNYAASAASTTTSLTPQTTTAPAVPREGASITPHAEEEDKDEEMSDQEAGPGSDAEAGAHAEGNAARDNETDTDGDADMEDGLGGYPDARFQAYQRQRQNPRLTDPVSAPQLGRLEVARSR</sequence>
<dbReference type="GeneID" id="11517695"/>
<feature type="region of interest" description="Disordered" evidence="1">
    <location>
        <begin position="461"/>
        <end position="634"/>
    </location>
</feature>
<feature type="region of interest" description="Disordered" evidence="1">
    <location>
        <begin position="65"/>
        <end position="109"/>
    </location>
</feature>
<dbReference type="eggNOG" id="ENOG502SC6I">
    <property type="taxonomic scope" value="Eukaryota"/>
</dbReference>
<reference evidence="2 3" key="1">
    <citation type="journal article" date="2011" name="Nat. Biotechnol.">
        <title>Comparative genomic analysis of the thermophilic biomass-degrading fungi Myceliophthora thermophila and Thielavia terrestris.</title>
        <authorList>
            <person name="Berka R.M."/>
            <person name="Grigoriev I.V."/>
            <person name="Otillar R."/>
            <person name="Salamov A."/>
            <person name="Grimwood J."/>
            <person name="Reid I."/>
            <person name="Ishmael N."/>
            <person name="John T."/>
            <person name="Darmond C."/>
            <person name="Moisan M.-C."/>
            <person name="Henrissat B."/>
            <person name="Coutinho P.M."/>
            <person name="Lombard V."/>
            <person name="Natvig D.O."/>
            <person name="Lindquist E."/>
            <person name="Schmutz J."/>
            <person name="Lucas S."/>
            <person name="Harris P."/>
            <person name="Powlowski J."/>
            <person name="Bellemare A."/>
            <person name="Taylor D."/>
            <person name="Butler G."/>
            <person name="de Vries R.P."/>
            <person name="Allijn I.E."/>
            <person name="van den Brink J."/>
            <person name="Ushinsky S."/>
            <person name="Storms R."/>
            <person name="Powell A.J."/>
            <person name="Paulsen I.T."/>
            <person name="Elbourne L.D.H."/>
            <person name="Baker S.E."/>
            <person name="Magnuson J."/>
            <person name="LaBoissiere S."/>
            <person name="Clutterbuck A.J."/>
            <person name="Martinez D."/>
            <person name="Wogulis M."/>
            <person name="de Leon A.L."/>
            <person name="Rey M.W."/>
            <person name="Tsang A."/>
        </authorList>
    </citation>
    <scope>NUCLEOTIDE SEQUENCE [LARGE SCALE GENOMIC DNA]</scope>
    <source>
        <strain evidence="3">ATCC 38088 / NRRL 8126</strain>
    </source>
</reference>
<name>G2QXI2_THETT</name>
<feature type="compositionally biased region" description="Low complexity" evidence="1">
    <location>
        <begin position="511"/>
        <end position="536"/>
    </location>
</feature>
<dbReference type="OrthoDB" id="3905365at2759"/>
<feature type="compositionally biased region" description="Acidic residues" evidence="1">
    <location>
        <begin position="549"/>
        <end position="559"/>
    </location>
</feature>
<evidence type="ECO:0000313" key="3">
    <source>
        <dbReference type="Proteomes" id="UP000008181"/>
    </source>
</evidence>
<keyword evidence="3" id="KW-1185">Reference proteome</keyword>
<feature type="compositionally biased region" description="Acidic residues" evidence="1">
    <location>
        <begin position="584"/>
        <end position="594"/>
    </location>
</feature>
<accession>G2QXI2</accession>
<dbReference type="EMBL" id="CP003009">
    <property type="protein sequence ID" value="AEO64007.1"/>
    <property type="molecule type" value="Genomic_DNA"/>
</dbReference>
<feature type="compositionally biased region" description="Low complexity" evidence="1">
    <location>
        <begin position="568"/>
        <end position="577"/>
    </location>
</feature>
<proteinExistence type="predicted"/>
<protein>
    <submittedName>
        <fullName evidence="2">Uncharacterized protein</fullName>
    </submittedName>
</protein>
<feature type="region of interest" description="Disordered" evidence="1">
    <location>
        <begin position="139"/>
        <end position="162"/>
    </location>
</feature>
<dbReference type="HOGENOM" id="CLU_014177_1_0_1"/>